<proteinExistence type="predicted"/>
<dbReference type="GO" id="GO:0005525">
    <property type="term" value="F:GTP binding"/>
    <property type="evidence" value="ECO:0007669"/>
    <property type="project" value="UniProtKB-KW"/>
</dbReference>
<keyword evidence="3" id="KW-0648">Protein biosynthesis</keyword>
<reference evidence="5" key="1">
    <citation type="submission" date="2020-11" db="EMBL/GenBank/DDBJ databases">
        <authorList>
            <person name="Tran Van P."/>
        </authorList>
    </citation>
    <scope>NUCLEOTIDE SEQUENCE</scope>
</reference>
<accession>A0A7R8WSX7</accession>
<evidence type="ECO:0000313" key="5">
    <source>
        <dbReference type="EMBL" id="CAD7237545.1"/>
    </source>
</evidence>
<name>A0A7R8WSX7_9CRUS</name>
<dbReference type="Pfam" id="PF09173">
    <property type="entry name" value="eIF2_C"/>
    <property type="match status" value="1"/>
</dbReference>
<dbReference type="GO" id="GO:0001731">
    <property type="term" value="P:formation of translation preinitiation complex"/>
    <property type="evidence" value="ECO:0007669"/>
    <property type="project" value="TreeGrafter"/>
</dbReference>
<dbReference type="AlphaFoldDB" id="A0A7R8WSX7"/>
<dbReference type="InterPro" id="IPR009001">
    <property type="entry name" value="Transl_elong_EF1A/Init_IF2_C"/>
</dbReference>
<evidence type="ECO:0000256" key="1">
    <source>
        <dbReference type="ARBA" id="ARBA00022540"/>
    </source>
</evidence>
<dbReference type="SUPFAM" id="SSF50465">
    <property type="entry name" value="EF-Tu/eEF-1alpha/eIF2-gamma C-terminal domain"/>
    <property type="match status" value="1"/>
</dbReference>
<sequence>MLMVNIGSLSPGGKVLAVKADLAKIMLMSPVCTDIGERIALSRRVEKHWADWLGPDTPWSHNKADWKQMKRFVCLQLQPMISTGRFQY</sequence>
<evidence type="ECO:0000256" key="3">
    <source>
        <dbReference type="ARBA" id="ARBA00022917"/>
    </source>
</evidence>
<evidence type="ECO:0000256" key="2">
    <source>
        <dbReference type="ARBA" id="ARBA00022741"/>
    </source>
</evidence>
<protein>
    <submittedName>
        <fullName evidence="5">Uncharacterized protein</fullName>
    </submittedName>
</protein>
<dbReference type="GO" id="GO:0005829">
    <property type="term" value="C:cytosol"/>
    <property type="evidence" value="ECO:0007669"/>
    <property type="project" value="TreeGrafter"/>
</dbReference>
<evidence type="ECO:0000256" key="4">
    <source>
        <dbReference type="ARBA" id="ARBA00023134"/>
    </source>
</evidence>
<dbReference type="GO" id="GO:0000049">
    <property type="term" value="F:tRNA binding"/>
    <property type="evidence" value="ECO:0007669"/>
    <property type="project" value="TreeGrafter"/>
</dbReference>
<dbReference type="GO" id="GO:0005850">
    <property type="term" value="C:eukaryotic translation initiation factor 2 complex"/>
    <property type="evidence" value="ECO:0007669"/>
    <property type="project" value="TreeGrafter"/>
</dbReference>
<keyword evidence="4" id="KW-0342">GTP-binding</keyword>
<dbReference type="Gene3D" id="2.40.30.10">
    <property type="entry name" value="Translation factors"/>
    <property type="match status" value="1"/>
</dbReference>
<dbReference type="PANTHER" id="PTHR42854">
    <property type="entry name" value="EUKARYOTIC TRANSLATION INITIATION FACTOR 2 SUBUNIT 3 FAMILY MEMBER"/>
    <property type="match status" value="1"/>
</dbReference>
<dbReference type="GO" id="GO:0003743">
    <property type="term" value="F:translation initiation factor activity"/>
    <property type="evidence" value="ECO:0007669"/>
    <property type="project" value="UniProtKB-KW"/>
</dbReference>
<dbReference type="PANTHER" id="PTHR42854:SF3">
    <property type="entry name" value="EUKARYOTIC TRANSLATION INITIATION FACTOR 2 SUBUNIT 3-RELATED"/>
    <property type="match status" value="1"/>
</dbReference>
<dbReference type="InterPro" id="IPR015256">
    <property type="entry name" value="eIF2g_C"/>
</dbReference>
<dbReference type="OrthoDB" id="1045173at2759"/>
<organism evidence="5">
    <name type="scientific">Cyprideis torosa</name>
    <dbReference type="NCBI Taxonomy" id="163714"/>
    <lineage>
        <taxon>Eukaryota</taxon>
        <taxon>Metazoa</taxon>
        <taxon>Ecdysozoa</taxon>
        <taxon>Arthropoda</taxon>
        <taxon>Crustacea</taxon>
        <taxon>Oligostraca</taxon>
        <taxon>Ostracoda</taxon>
        <taxon>Podocopa</taxon>
        <taxon>Podocopida</taxon>
        <taxon>Cytherocopina</taxon>
        <taxon>Cytheroidea</taxon>
        <taxon>Cytherideidae</taxon>
        <taxon>Cyprideis</taxon>
    </lineage>
</organism>
<dbReference type="InterPro" id="IPR050543">
    <property type="entry name" value="eIF2G"/>
</dbReference>
<keyword evidence="1" id="KW-0396">Initiation factor</keyword>
<dbReference type="EMBL" id="OB689144">
    <property type="protein sequence ID" value="CAD7237545.1"/>
    <property type="molecule type" value="Genomic_DNA"/>
</dbReference>
<keyword evidence="2" id="KW-0547">Nucleotide-binding</keyword>
<gene>
    <name evidence="5" type="ORF">CTOB1V02_LOCUS15360</name>
</gene>